<dbReference type="SUPFAM" id="SSF48208">
    <property type="entry name" value="Six-hairpin glycosidases"/>
    <property type="match status" value="1"/>
</dbReference>
<gene>
    <name evidence="1" type="ORF">KCQ71_02180</name>
</gene>
<reference evidence="1 2" key="1">
    <citation type="submission" date="2021-04" db="EMBL/GenBank/DDBJ databases">
        <title>Ruania sp. nov., isolated from sandy soil of mangrove forest.</title>
        <authorList>
            <person name="Ge X."/>
            <person name="Huang R."/>
            <person name="Liu W."/>
        </authorList>
    </citation>
    <scope>NUCLEOTIDE SEQUENCE [LARGE SCALE GENOMIC DNA]</scope>
    <source>
        <strain evidence="1 2">N2-46</strain>
    </source>
</reference>
<dbReference type="InterPro" id="IPR008928">
    <property type="entry name" value="6-hairpin_glycosidase_sf"/>
</dbReference>
<keyword evidence="1" id="KW-0378">Hydrolase</keyword>
<dbReference type="Gene3D" id="1.50.10.20">
    <property type="match status" value="1"/>
</dbReference>
<dbReference type="Proteomes" id="UP000826651">
    <property type="component" value="Unassembled WGS sequence"/>
</dbReference>
<dbReference type="InterPro" id="IPR053169">
    <property type="entry name" value="MUG_Protein"/>
</dbReference>
<sequence>MTHTDWSDRADLAHRSLAVLYGAPVPQLLNNAHPVDENATFNYWWLAHAMDVAIDGWERTDDPAHLRTAVEIFENIVARNSGSLFNDYFDDMLWLALALERLSRAPGHEEYLEPARVIWQHCLDGGWNEVMGGGIAWRKSQTYYKNTPANGPFIILGARLASRFGSDGSGEPYLTWARRTMDWLTEHLVRADGTVEDGVNREDDAHVDTDWRYTYNYGLYIGACVELFAHDGDPAWLDRAQLSARRAVELLATDGVFPETGGGDVGLFKGIFYRYLDLLLDLRPSPDLVAFVRSGTDRLWDVNSVEAADDADGVLWAGDDWRSPATEPTSMSTQLSAVMATETRARIEARELARTPA</sequence>
<proteinExistence type="predicted"/>
<name>A0ABS7S3M1_9MICO</name>
<evidence type="ECO:0000313" key="1">
    <source>
        <dbReference type="EMBL" id="MBZ2194946.1"/>
    </source>
</evidence>
<dbReference type="EMBL" id="JAGSHT010000002">
    <property type="protein sequence ID" value="MBZ2194946.1"/>
    <property type="molecule type" value="Genomic_DNA"/>
</dbReference>
<comment type="caution">
    <text evidence="1">The sequence shown here is derived from an EMBL/GenBank/DDBJ whole genome shotgun (WGS) entry which is preliminary data.</text>
</comment>
<accession>A0ABS7S3M1</accession>
<dbReference type="RefSeq" id="WP_223402366.1">
    <property type="nucleotide sequence ID" value="NZ_JAGSHT010000002.1"/>
</dbReference>
<dbReference type="Pfam" id="PF03663">
    <property type="entry name" value="Glyco_hydro_76"/>
    <property type="match status" value="1"/>
</dbReference>
<keyword evidence="2" id="KW-1185">Reference proteome</keyword>
<dbReference type="GO" id="GO:0016787">
    <property type="term" value="F:hydrolase activity"/>
    <property type="evidence" value="ECO:0007669"/>
    <property type="project" value="UniProtKB-KW"/>
</dbReference>
<evidence type="ECO:0000313" key="2">
    <source>
        <dbReference type="Proteomes" id="UP000826651"/>
    </source>
</evidence>
<dbReference type="PANTHER" id="PTHR47791">
    <property type="entry name" value="MEIOTICALLY UP-REGULATED GENE 191 PROTEIN"/>
    <property type="match status" value="1"/>
</dbReference>
<dbReference type="InterPro" id="IPR005198">
    <property type="entry name" value="Glyco_hydro_76"/>
</dbReference>
<protein>
    <submittedName>
        <fullName evidence="1">Glycoside hydrolase</fullName>
    </submittedName>
</protein>
<organism evidence="1 2">
    <name type="scientific">Occultella gossypii</name>
    <dbReference type="NCBI Taxonomy" id="2800820"/>
    <lineage>
        <taxon>Bacteria</taxon>
        <taxon>Bacillati</taxon>
        <taxon>Actinomycetota</taxon>
        <taxon>Actinomycetes</taxon>
        <taxon>Micrococcales</taxon>
        <taxon>Ruaniaceae</taxon>
        <taxon>Occultella</taxon>
    </lineage>
</organism>
<dbReference type="PANTHER" id="PTHR47791:SF3">
    <property type="entry name" value="MEIOTICALLY UP-REGULATED GENE 191 PROTEIN"/>
    <property type="match status" value="1"/>
</dbReference>